<dbReference type="InterPro" id="IPR004364">
    <property type="entry name" value="Aa-tRNA-synt_II"/>
</dbReference>
<feature type="binding site" evidence="7">
    <location>
        <position position="450"/>
    </location>
    <ligand>
        <name>L-aspartate</name>
        <dbReference type="ChEBI" id="CHEBI:29991"/>
    </ligand>
</feature>
<dbReference type="GO" id="GO:0005524">
    <property type="term" value="F:ATP binding"/>
    <property type="evidence" value="ECO:0007669"/>
    <property type="project" value="UniProtKB-UniRule"/>
</dbReference>
<dbReference type="InterPro" id="IPR029351">
    <property type="entry name" value="GAD_dom"/>
</dbReference>
<dbReference type="PANTHER" id="PTHR22594:SF5">
    <property type="entry name" value="ASPARTATE--TRNA LIGASE, MITOCHONDRIAL"/>
    <property type="match status" value="1"/>
</dbReference>
<feature type="domain" description="Aminoacyl-transfer RNA synthetases class-II family profile" evidence="9">
    <location>
        <begin position="137"/>
        <end position="565"/>
    </location>
</feature>
<dbReference type="Pfam" id="PF02938">
    <property type="entry name" value="GAD"/>
    <property type="match status" value="1"/>
</dbReference>
<dbReference type="Gene3D" id="3.30.930.10">
    <property type="entry name" value="Bira Bifunctional Protein, Domain 2"/>
    <property type="match status" value="1"/>
</dbReference>
<dbReference type="SUPFAM" id="SSF55681">
    <property type="entry name" value="Class II aaRS and biotin synthetases"/>
    <property type="match status" value="1"/>
</dbReference>
<dbReference type="Gene3D" id="3.30.1360.30">
    <property type="entry name" value="GAD-like domain"/>
    <property type="match status" value="1"/>
</dbReference>
<comment type="subunit">
    <text evidence="7">Homodimer.</text>
</comment>
<feature type="compositionally biased region" description="Basic and acidic residues" evidence="8">
    <location>
        <begin position="577"/>
        <end position="615"/>
    </location>
</feature>
<dbReference type="NCBIfam" id="NF001750">
    <property type="entry name" value="PRK00476.1"/>
    <property type="match status" value="1"/>
</dbReference>
<dbReference type="GO" id="GO:0006422">
    <property type="term" value="P:aspartyl-tRNA aminoacylation"/>
    <property type="evidence" value="ECO:0007669"/>
    <property type="project" value="UniProtKB-UniRule"/>
</dbReference>
<dbReference type="GO" id="GO:0004815">
    <property type="term" value="F:aspartate-tRNA ligase activity"/>
    <property type="evidence" value="ECO:0007669"/>
    <property type="project" value="UniProtKB-UniRule"/>
</dbReference>
<evidence type="ECO:0000256" key="8">
    <source>
        <dbReference type="SAM" id="MobiDB-lite"/>
    </source>
</evidence>
<organism evidence="10 11">
    <name type="scientific">Flexivirga aerilata</name>
    <dbReference type="NCBI Taxonomy" id="1656889"/>
    <lineage>
        <taxon>Bacteria</taxon>
        <taxon>Bacillati</taxon>
        <taxon>Actinomycetota</taxon>
        <taxon>Actinomycetes</taxon>
        <taxon>Micrococcales</taxon>
        <taxon>Dermacoccaceae</taxon>
        <taxon>Flexivirga</taxon>
    </lineage>
</organism>
<dbReference type="InterPro" id="IPR004365">
    <property type="entry name" value="NA-bd_OB_tRNA"/>
</dbReference>
<feature type="binding site" evidence="7">
    <location>
        <begin position="536"/>
        <end position="539"/>
    </location>
    <ligand>
        <name>ATP</name>
        <dbReference type="ChEBI" id="CHEBI:30616"/>
    </ligand>
</feature>
<dbReference type="EMBL" id="JABENB010000003">
    <property type="protein sequence ID" value="NNG41290.1"/>
    <property type="molecule type" value="Genomic_DNA"/>
</dbReference>
<reference evidence="10 11" key="1">
    <citation type="submission" date="2020-05" db="EMBL/GenBank/DDBJ databases">
        <title>Flexivirga sp. ID2601S isolated from air conditioner.</title>
        <authorList>
            <person name="Kim D.H."/>
        </authorList>
    </citation>
    <scope>NUCLEOTIDE SEQUENCE [LARGE SCALE GENOMIC DNA]</scope>
    <source>
        <strain evidence="10 11">ID2601S</strain>
    </source>
</reference>
<evidence type="ECO:0000256" key="1">
    <source>
        <dbReference type="ARBA" id="ARBA00006303"/>
    </source>
</evidence>
<feature type="binding site" evidence="7">
    <location>
        <position position="491"/>
    </location>
    <ligand>
        <name>L-aspartate</name>
        <dbReference type="ChEBI" id="CHEBI:29991"/>
    </ligand>
</feature>
<dbReference type="InterPro" id="IPR047089">
    <property type="entry name" value="Asp-tRNA-ligase_1_N"/>
</dbReference>
<evidence type="ECO:0000256" key="2">
    <source>
        <dbReference type="ARBA" id="ARBA00022598"/>
    </source>
</evidence>
<accession>A0A849ASP1</accession>
<keyword evidence="7" id="KW-0963">Cytoplasm</keyword>
<dbReference type="CDD" id="cd04317">
    <property type="entry name" value="EcAspRS_like_N"/>
    <property type="match status" value="1"/>
</dbReference>
<dbReference type="InterPro" id="IPR047090">
    <property type="entry name" value="AspRS_core"/>
</dbReference>
<evidence type="ECO:0000256" key="5">
    <source>
        <dbReference type="ARBA" id="ARBA00022917"/>
    </source>
</evidence>
<dbReference type="PROSITE" id="PS50862">
    <property type="entry name" value="AA_TRNA_LIGASE_II"/>
    <property type="match status" value="1"/>
</dbReference>
<dbReference type="InterPro" id="IPR012340">
    <property type="entry name" value="NA-bd_OB-fold"/>
</dbReference>
<keyword evidence="5 7" id="KW-0648">Protein biosynthesis</keyword>
<feature type="binding site" evidence="7">
    <location>
        <position position="227"/>
    </location>
    <ligand>
        <name>ATP</name>
        <dbReference type="ChEBI" id="CHEBI:30616"/>
    </ligand>
</feature>
<comment type="caution">
    <text evidence="7">Lacks conserved residue(s) required for the propagation of feature annotation.</text>
</comment>
<dbReference type="CDD" id="cd00777">
    <property type="entry name" value="AspRS_core"/>
    <property type="match status" value="1"/>
</dbReference>
<feature type="binding site" evidence="7">
    <location>
        <position position="218"/>
    </location>
    <ligand>
        <name>L-aspartate</name>
        <dbReference type="ChEBI" id="CHEBI:29991"/>
    </ligand>
</feature>
<dbReference type="SUPFAM" id="SSF50249">
    <property type="entry name" value="Nucleic acid-binding proteins"/>
    <property type="match status" value="1"/>
</dbReference>
<feature type="binding site" evidence="7">
    <location>
        <position position="484"/>
    </location>
    <ligand>
        <name>ATP</name>
        <dbReference type="ChEBI" id="CHEBI:30616"/>
    </ligand>
</feature>
<dbReference type="RefSeq" id="WP_171158454.1">
    <property type="nucleotide sequence ID" value="NZ_JABENB010000003.1"/>
</dbReference>
<dbReference type="InterPro" id="IPR006195">
    <property type="entry name" value="aa-tRNA-synth_II"/>
</dbReference>
<dbReference type="AlphaFoldDB" id="A0A849ASP1"/>
<name>A0A849ASP1_9MICO</name>
<dbReference type="InterPro" id="IPR004524">
    <property type="entry name" value="Asp-tRNA-ligase_1"/>
</dbReference>
<dbReference type="NCBIfam" id="TIGR00459">
    <property type="entry name" value="aspS_bact"/>
    <property type="match status" value="1"/>
</dbReference>
<comment type="subcellular location">
    <subcellularLocation>
        <location evidence="7">Cytoplasm</location>
    </subcellularLocation>
</comment>
<dbReference type="InterPro" id="IPR004115">
    <property type="entry name" value="GAD-like_sf"/>
</dbReference>
<comment type="similarity">
    <text evidence="1 7">Belongs to the class-II aminoacyl-tRNA synthetase family. Type 1 subfamily.</text>
</comment>
<keyword evidence="11" id="KW-1185">Reference proteome</keyword>
<feature type="binding site" evidence="7">
    <location>
        <begin position="218"/>
        <end position="220"/>
    </location>
    <ligand>
        <name>ATP</name>
        <dbReference type="ChEBI" id="CHEBI:30616"/>
    </ligand>
</feature>
<dbReference type="Gene3D" id="2.40.50.140">
    <property type="entry name" value="Nucleic acid-binding proteins"/>
    <property type="match status" value="1"/>
</dbReference>
<dbReference type="InterPro" id="IPR002312">
    <property type="entry name" value="Asp/Asn-tRNA-synth_IIb"/>
</dbReference>
<feature type="region of interest" description="Aspartate" evidence="7">
    <location>
        <begin position="196"/>
        <end position="199"/>
    </location>
</feature>
<keyword evidence="4 7" id="KW-0067">ATP-binding</keyword>
<dbReference type="GO" id="GO:0003676">
    <property type="term" value="F:nucleic acid binding"/>
    <property type="evidence" value="ECO:0007669"/>
    <property type="project" value="InterPro"/>
</dbReference>
<evidence type="ECO:0000256" key="4">
    <source>
        <dbReference type="ARBA" id="ARBA00022840"/>
    </source>
</evidence>
<feature type="binding site" evidence="7">
    <location>
        <position position="172"/>
    </location>
    <ligand>
        <name>L-aspartate</name>
        <dbReference type="ChEBI" id="CHEBI:29991"/>
    </ligand>
</feature>
<feature type="site" description="Important for tRNA non-discrimination" evidence="7">
    <location>
        <position position="31"/>
    </location>
</feature>
<evidence type="ECO:0000313" key="10">
    <source>
        <dbReference type="EMBL" id="NNG41290.1"/>
    </source>
</evidence>
<evidence type="ECO:0000256" key="7">
    <source>
        <dbReference type="HAMAP-Rule" id="MF_00044"/>
    </source>
</evidence>
<dbReference type="PANTHER" id="PTHR22594">
    <property type="entry name" value="ASPARTYL/LYSYL-TRNA SYNTHETASE"/>
    <property type="match status" value="1"/>
</dbReference>
<dbReference type="HAMAP" id="MF_00044">
    <property type="entry name" value="Asp_tRNA_synth_type1"/>
    <property type="match status" value="1"/>
</dbReference>
<dbReference type="Pfam" id="PF00152">
    <property type="entry name" value="tRNA-synt_2"/>
    <property type="match status" value="1"/>
</dbReference>
<comment type="caution">
    <text evidence="10">The sequence shown here is derived from an EMBL/GenBank/DDBJ whole genome shotgun (WGS) entry which is preliminary data.</text>
</comment>
<feature type="region of interest" description="Disordered" evidence="8">
    <location>
        <begin position="564"/>
        <end position="622"/>
    </location>
</feature>
<dbReference type="Pfam" id="PF01336">
    <property type="entry name" value="tRNA_anti-codon"/>
    <property type="match status" value="1"/>
</dbReference>
<dbReference type="InterPro" id="IPR045864">
    <property type="entry name" value="aa-tRNA-synth_II/BPL/LPL"/>
</dbReference>
<gene>
    <name evidence="7 10" type="primary">aspS</name>
    <name evidence="10" type="ORF">HJ588_18685</name>
</gene>
<dbReference type="SUPFAM" id="SSF55261">
    <property type="entry name" value="GAD domain-like"/>
    <property type="match status" value="1"/>
</dbReference>
<evidence type="ECO:0000313" key="11">
    <source>
        <dbReference type="Proteomes" id="UP000557772"/>
    </source>
</evidence>
<dbReference type="PRINTS" id="PR01042">
    <property type="entry name" value="TRNASYNTHASP"/>
</dbReference>
<keyword evidence="3 7" id="KW-0547">Nucleotide-binding</keyword>
<proteinExistence type="inferred from homology"/>
<evidence type="ECO:0000256" key="3">
    <source>
        <dbReference type="ARBA" id="ARBA00022741"/>
    </source>
</evidence>
<keyword evidence="2 7" id="KW-0436">Ligase</keyword>
<dbReference type="Proteomes" id="UP000557772">
    <property type="component" value="Unassembled WGS sequence"/>
</dbReference>
<dbReference type="GO" id="GO:0050560">
    <property type="term" value="F:aspartate-tRNA(Asn) ligase activity"/>
    <property type="evidence" value="ECO:0007669"/>
    <property type="project" value="UniProtKB-EC"/>
</dbReference>
<protein>
    <recommendedName>
        <fullName evidence="7">Aspartate--tRNA(Asp/Asn) ligase</fullName>
        <ecNumber evidence="7">6.1.1.23</ecNumber>
    </recommendedName>
    <alternativeName>
        <fullName evidence="7">Aspartyl-tRNA synthetase</fullName>
        <shortName evidence="7">AspRS</shortName>
    </alternativeName>
    <alternativeName>
        <fullName evidence="7">Non-discriminating aspartyl-tRNA synthetase</fullName>
        <shortName evidence="7">ND-AspRS</shortName>
    </alternativeName>
</protein>
<comment type="function">
    <text evidence="7">Aspartyl-tRNA synthetase with relaxed tRNA specificity since it is able to aspartylate not only its cognate tRNA(Asp) but also tRNA(Asn). Reaction proceeds in two steps: L-aspartate is first activated by ATP to form Asp-AMP and then transferred to the acceptor end of tRNA(Asp/Asn).</text>
</comment>
<dbReference type="GO" id="GO:0005737">
    <property type="term" value="C:cytoplasm"/>
    <property type="evidence" value="ECO:0007669"/>
    <property type="project" value="UniProtKB-SubCell"/>
</dbReference>
<sequence>MLRTHDAGTLRADNADQTVTLAGWVARRRDHGGVAFLDLRDASGVVQVVARDEVLTGAAHALRNEYVIQVTGVVRPRDAKDVNPDLPTGEVDVVADTIEVLSEAAPLPFQIDERINVGEETRLKYRYLDLRRPAQGDALRLRSKVNAAARSVLAERDFVEIETPTLTRSTPEGARDFLVPARLQPGSWYALPQSPQLFKQLLMVGGMERYFQIARCYRDEDFRADRQPEFTQLDIEMSFVEEDDVLELGEAIAKALWRVIGVELETPFQRMTYADAMRRFGTDKPDLRFDLEIVECTDLFKDTTFRVFQAPYVGAVVMPGGASQPRRQLDGWQEWAKQRGARGLAYVLVQEDGTLTGPVAKNLTEAEVAALPGHVGAKPGDCIFFAAGEPKPSRALLGAARLEIGRRCDLIDESKWSFLWVLDAPLFEPAADAVASGDVAVGAGAWTAVHHAFTMPKKEFQETFDADPGEALAYAYDMVCNGNEIGGGSIRIHRKDIQERVFEVMGLSEEEAQEKFGFLLEAFQFGAPPHGGIAFGWDRICALLAGTDSIREVIAFPKSGGGFDPLTSAPTPITPQQRKEAGVDAKAEKVDKAEKDAAEKADVSEKTEVSEKAEQKGGGAAE</sequence>
<comment type="catalytic activity">
    <reaction evidence="7">
        <text>tRNA(Asx) + L-aspartate + ATP = L-aspartyl-tRNA(Asx) + AMP + diphosphate</text>
        <dbReference type="Rhea" id="RHEA:18349"/>
        <dbReference type="Rhea" id="RHEA-COMP:9710"/>
        <dbReference type="Rhea" id="RHEA-COMP:9711"/>
        <dbReference type="ChEBI" id="CHEBI:29991"/>
        <dbReference type="ChEBI" id="CHEBI:30616"/>
        <dbReference type="ChEBI" id="CHEBI:33019"/>
        <dbReference type="ChEBI" id="CHEBI:78442"/>
        <dbReference type="ChEBI" id="CHEBI:78516"/>
        <dbReference type="ChEBI" id="CHEBI:456215"/>
        <dbReference type="EC" id="6.1.1.23"/>
    </reaction>
</comment>
<evidence type="ECO:0000259" key="9">
    <source>
        <dbReference type="PROSITE" id="PS50862"/>
    </source>
</evidence>
<evidence type="ECO:0000256" key="6">
    <source>
        <dbReference type="ARBA" id="ARBA00023146"/>
    </source>
</evidence>
<dbReference type="EC" id="6.1.1.23" evidence="7"/>
<keyword evidence="6 7" id="KW-0030">Aminoacyl-tRNA synthetase</keyword>